<evidence type="ECO:0000256" key="1">
    <source>
        <dbReference type="SAM" id="MobiDB-lite"/>
    </source>
</evidence>
<dbReference type="AlphaFoldDB" id="A0A1J6IR34"/>
<dbReference type="Gramene" id="OIT07310">
    <property type="protein sequence ID" value="OIT07310"/>
    <property type="gene ID" value="A4A49_22798"/>
</dbReference>
<evidence type="ECO:0000313" key="3">
    <source>
        <dbReference type="Proteomes" id="UP000187609"/>
    </source>
</evidence>
<proteinExistence type="predicted"/>
<name>A0A1J6IR34_NICAT</name>
<keyword evidence="3" id="KW-1185">Reference proteome</keyword>
<comment type="caution">
    <text evidence="2">The sequence shown here is derived from an EMBL/GenBank/DDBJ whole genome shotgun (WGS) entry which is preliminary data.</text>
</comment>
<gene>
    <name evidence="2" type="ORF">A4A49_22798</name>
</gene>
<evidence type="ECO:0000313" key="2">
    <source>
        <dbReference type="EMBL" id="OIT07310.1"/>
    </source>
</evidence>
<feature type="region of interest" description="Disordered" evidence="1">
    <location>
        <begin position="33"/>
        <end position="72"/>
    </location>
</feature>
<dbReference type="EMBL" id="MJEQ01037183">
    <property type="protein sequence ID" value="OIT07310.1"/>
    <property type="molecule type" value="Genomic_DNA"/>
</dbReference>
<reference evidence="2" key="1">
    <citation type="submission" date="2016-11" db="EMBL/GenBank/DDBJ databases">
        <title>The genome of Nicotiana attenuata.</title>
        <authorList>
            <person name="Xu S."/>
            <person name="Brockmoeller T."/>
            <person name="Gaquerel E."/>
            <person name="Navarro A."/>
            <person name="Kuhl H."/>
            <person name="Gase K."/>
            <person name="Ling Z."/>
            <person name="Zhou W."/>
            <person name="Kreitzer C."/>
            <person name="Stanke M."/>
            <person name="Tang H."/>
            <person name="Lyons E."/>
            <person name="Pandey P."/>
            <person name="Pandey S.P."/>
            <person name="Timmermann B."/>
            <person name="Baldwin I.T."/>
        </authorList>
    </citation>
    <scope>NUCLEOTIDE SEQUENCE [LARGE SCALE GENOMIC DNA]</scope>
    <source>
        <strain evidence="2">UT</strain>
    </source>
</reference>
<dbReference type="Proteomes" id="UP000187609">
    <property type="component" value="Unassembled WGS sequence"/>
</dbReference>
<sequence length="72" mass="8469">MDYEQSWRPETSTATRMQAFAGTVSGVTEYHRRNLEQRPATRHFNSNLERARTRKPRQTQKTSMALKLKSEN</sequence>
<accession>A0A1J6IR34</accession>
<protein>
    <submittedName>
        <fullName evidence="2">Uncharacterized protein</fullName>
    </submittedName>
</protein>
<organism evidence="2 3">
    <name type="scientific">Nicotiana attenuata</name>
    <name type="common">Coyote tobacco</name>
    <dbReference type="NCBI Taxonomy" id="49451"/>
    <lineage>
        <taxon>Eukaryota</taxon>
        <taxon>Viridiplantae</taxon>
        <taxon>Streptophyta</taxon>
        <taxon>Embryophyta</taxon>
        <taxon>Tracheophyta</taxon>
        <taxon>Spermatophyta</taxon>
        <taxon>Magnoliopsida</taxon>
        <taxon>eudicotyledons</taxon>
        <taxon>Gunneridae</taxon>
        <taxon>Pentapetalae</taxon>
        <taxon>asterids</taxon>
        <taxon>lamiids</taxon>
        <taxon>Solanales</taxon>
        <taxon>Solanaceae</taxon>
        <taxon>Nicotianoideae</taxon>
        <taxon>Nicotianeae</taxon>
        <taxon>Nicotiana</taxon>
    </lineage>
</organism>